<feature type="transmembrane region" description="Helical" evidence="6">
    <location>
        <begin position="297"/>
        <end position="318"/>
    </location>
</feature>
<feature type="transmembrane region" description="Helical" evidence="6">
    <location>
        <begin position="129"/>
        <end position="145"/>
    </location>
</feature>
<evidence type="ECO:0000256" key="3">
    <source>
        <dbReference type="ARBA" id="ARBA00022692"/>
    </source>
</evidence>
<sequence>MAIGWGTAVSLIYFWLRQVWQPDFALRWLGLTTIPLLFCLWVVWQGLPENKRVGEPTVLSTFGWGNRLTLLRGLTISMVAGFLFSPWPSGWLAWLPMLLYTIADVADYFDGYLARITNHATPLGERLDMEFDGLGMLIVSLLAVWYGQLPWWYLTLGLARYLFVFGLWWREKRGLVNRPLSPSVHRRVFAGFQMGFMSAVLWPIVPPAFATLAGTTFAVPTALGFLRDWLVATGRLNAESNRYQQVQQWIYQFTTVWLPPLLRLMLVSSLLAIWLAVPQAWPVAAWVNLFAGWGLPLPTFLAIIAMVLLIVGGVLLLFGSMGRLAAFWLVFPLGFDMVTRGLSWATGVGLVTAVCLMLLGTGPLSRWKPEERFLLRRAGE</sequence>
<evidence type="ECO:0000256" key="6">
    <source>
        <dbReference type="SAM" id="Phobius"/>
    </source>
</evidence>
<evidence type="ECO:0000256" key="2">
    <source>
        <dbReference type="ARBA" id="ARBA00022679"/>
    </source>
</evidence>
<evidence type="ECO:0008006" key="8">
    <source>
        <dbReference type="Google" id="ProtNLM"/>
    </source>
</evidence>
<gene>
    <name evidence="7" type="ORF">MNBD_CHLOROFLEXI01-693</name>
</gene>
<dbReference type="EMBL" id="UOEU01001047">
    <property type="protein sequence ID" value="VAW43220.1"/>
    <property type="molecule type" value="Genomic_DNA"/>
</dbReference>
<dbReference type="AlphaFoldDB" id="A0A3B0VS17"/>
<dbReference type="InterPro" id="IPR048254">
    <property type="entry name" value="CDP_ALCOHOL_P_TRANSF_CS"/>
</dbReference>
<dbReference type="GO" id="GO:0016020">
    <property type="term" value="C:membrane"/>
    <property type="evidence" value="ECO:0007669"/>
    <property type="project" value="UniProtKB-SubCell"/>
</dbReference>
<feature type="transmembrane region" description="Helical" evidence="6">
    <location>
        <begin position="25"/>
        <end position="47"/>
    </location>
</feature>
<feature type="transmembrane region" description="Helical" evidence="6">
    <location>
        <begin position="91"/>
        <end position="109"/>
    </location>
</feature>
<evidence type="ECO:0000313" key="7">
    <source>
        <dbReference type="EMBL" id="VAW43220.1"/>
    </source>
</evidence>
<keyword evidence="4 6" id="KW-1133">Transmembrane helix</keyword>
<dbReference type="Pfam" id="PF07681">
    <property type="entry name" value="DoxX"/>
    <property type="match status" value="1"/>
</dbReference>
<feature type="transmembrane region" description="Helical" evidence="6">
    <location>
        <begin position="211"/>
        <end position="230"/>
    </location>
</feature>
<dbReference type="InterPro" id="IPR043130">
    <property type="entry name" value="CDP-OH_PTrfase_TM_dom"/>
</dbReference>
<evidence type="ECO:0000256" key="5">
    <source>
        <dbReference type="ARBA" id="ARBA00023136"/>
    </source>
</evidence>
<keyword evidence="5 6" id="KW-0472">Membrane</keyword>
<feature type="transmembrane region" description="Helical" evidence="6">
    <location>
        <begin position="348"/>
        <end position="367"/>
    </location>
</feature>
<dbReference type="InterPro" id="IPR032808">
    <property type="entry name" value="DoxX"/>
</dbReference>
<proteinExistence type="predicted"/>
<organism evidence="7">
    <name type="scientific">hydrothermal vent metagenome</name>
    <dbReference type="NCBI Taxonomy" id="652676"/>
    <lineage>
        <taxon>unclassified sequences</taxon>
        <taxon>metagenomes</taxon>
        <taxon>ecological metagenomes</taxon>
    </lineage>
</organism>
<feature type="transmembrane region" description="Helical" evidence="6">
    <location>
        <begin position="250"/>
        <end position="277"/>
    </location>
</feature>
<dbReference type="GO" id="GO:0016780">
    <property type="term" value="F:phosphotransferase activity, for other substituted phosphate groups"/>
    <property type="evidence" value="ECO:0007669"/>
    <property type="project" value="InterPro"/>
</dbReference>
<evidence type="ECO:0000256" key="4">
    <source>
        <dbReference type="ARBA" id="ARBA00022989"/>
    </source>
</evidence>
<dbReference type="PROSITE" id="PS00379">
    <property type="entry name" value="CDP_ALCOHOL_P_TRANSF"/>
    <property type="match status" value="1"/>
</dbReference>
<feature type="transmembrane region" description="Helical" evidence="6">
    <location>
        <begin position="68"/>
        <end position="85"/>
    </location>
</feature>
<reference evidence="7" key="1">
    <citation type="submission" date="2018-06" db="EMBL/GenBank/DDBJ databases">
        <authorList>
            <person name="Zhirakovskaya E."/>
        </authorList>
    </citation>
    <scope>NUCLEOTIDE SEQUENCE</scope>
</reference>
<dbReference type="InterPro" id="IPR000462">
    <property type="entry name" value="CDP-OH_P_trans"/>
</dbReference>
<dbReference type="Gene3D" id="1.20.120.1760">
    <property type="match status" value="1"/>
</dbReference>
<name>A0A3B0VS17_9ZZZZ</name>
<dbReference type="Pfam" id="PF01066">
    <property type="entry name" value="CDP-OH_P_transf"/>
    <property type="match status" value="1"/>
</dbReference>
<accession>A0A3B0VS17</accession>
<keyword evidence="2" id="KW-0808">Transferase</keyword>
<comment type="subcellular location">
    <subcellularLocation>
        <location evidence="1">Membrane</location>
        <topology evidence="1">Multi-pass membrane protein</topology>
    </subcellularLocation>
</comment>
<evidence type="ECO:0000256" key="1">
    <source>
        <dbReference type="ARBA" id="ARBA00004141"/>
    </source>
</evidence>
<dbReference type="GO" id="GO:0008654">
    <property type="term" value="P:phospholipid biosynthetic process"/>
    <property type="evidence" value="ECO:0007669"/>
    <property type="project" value="InterPro"/>
</dbReference>
<protein>
    <recommendedName>
        <fullName evidence="8">CDP-diacylglycerol--glycerol-3-phosphate 3-phosphatidyltransferase</fullName>
    </recommendedName>
</protein>
<keyword evidence="3 6" id="KW-0812">Transmembrane</keyword>